<feature type="domain" description="Solute-binding protein family 3/N-terminal" evidence="7">
    <location>
        <begin position="33"/>
        <end position="249"/>
    </location>
</feature>
<dbReference type="GO" id="GO:0042597">
    <property type="term" value="C:periplasmic space"/>
    <property type="evidence" value="ECO:0007669"/>
    <property type="project" value="UniProtKB-SubCell"/>
</dbReference>
<dbReference type="Gene3D" id="3.40.190.10">
    <property type="entry name" value="Periplasmic binding protein-like II"/>
    <property type="match status" value="2"/>
</dbReference>
<proteinExistence type="inferred from homology"/>
<comment type="caution">
    <text evidence="8">The sequence shown here is derived from an EMBL/GenBank/DDBJ whole genome shotgun (WGS) entry which is preliminary data.</text>
</comment>
<evidence type="ECO:0000256" key="3">
    <source>
        <dbReference type="ARBA" id="ARBA00022448"/>
    </source>
</evidence>
<sequence length="323" mass="34580">MLGCDRGGGELGAAAASDAGAPARAQDTREAAVVRLGYQKIGTPYLLKDRAEGLKKALEARNARAEWIEFPAGPPLLEAMRAGAVDVGHVGETPPVFAQAGGVPFVYVATDPPAPKAEAIIVPKGSPITGVADLKGKRVAVNRGSNVHYLLIRAVESAGLTLDDLQISFLAPADARSAFESGKVDAWVIWDPFLAAAELAGARVLRSGEGLVDNHLFYVARREFAERHPELLRAVLDGYQTLSGWEREHTEETSQILARSSGVAYDAFLTSERRRAFGLLPITPEILKKQQDIADTLHKLAIIPRDVRVDDAFLSAAAYGGVR</sequence>
<accession>A0A150Q8P1</accession>
<gene>
    <name evidence="8" type="ORF">BE15_18910</name>
</gene>
<evidence type="ECO:0000256" key="1">
    <source>
        <dbReference type="ARBA" id="ARBA00004418"/>
    </source>
</evidence>
<dbReference type="GO" id="GO:0016020">
    <property type="term" value="C:membrane"/>
    <property type="evidence" value="ECO:0007669"/>
    <property type="project" value="InterPro"/>
</dbReference>
<keyword evidence="4" id="KW-0732">Signal</keyword>
<evidence type="ECO:0000256" key="6">
    <source>
        <dbReference type="ARBA" id="ARBA00070228"/>
    </source>
</evidence>
<comment type="subcellular location">
    <subcellularLocation>
        <location evidence="1">Periplasm</location>
    </subcellularLocation>
</comment>
<evidence type="ECO:0000313" key="8">
    <source>
        <dbReference type="EMBL" id="KYF64136.1"/>
    </source>
</evidence>
<comment type="function">
    <text evidence="5">Part of a binding-protein-dependent transport system for aliphatic sulfonates. Putative binding protein.</text>
</comment>
<comment type="similarity">
    <text evidence="2">Belongs to the bacterial solute-binding protein SsuA/TauA family.</text>
</comment>
<evidence type="ECO:0000313" key="9">
    <source>
        <dbReference type="Proteomes" id="UP000075260"/>
    </source>
</evidence>
<keyword evidence="3" id="KW-0813">Transport</keyword>
<dbReference type="SUPFAM" id="SSF53850">
    <property type="entry name" value="Periplasmic binding protein-like II"/>
    <property type="match status" value="1"/>
</dbReference>
<evidence type="ECO:0000256" key="2">
    <source>
        <dbReference type="ARBA" id="ARBA00010742"/>
    </source>
</evidence>
<dbReference type="FunFam" id="3.40.190.10:FF:000050">
    <property type="entry name" value="Sulfonate ABC transporter substrate-binding protein"/>
    <property type="match status" value="1"/>
</dbReference>
<dbReference type="AlphaFoldDB" id="A0A150Q8P1"/>
<dbReference type="InterPro" id="IPR001638">
    <property type="entry name" value="Solute-binding_3/MltF_N"/>
</dbReference>
<dbReference type="PANTHER" id="PTHR30024:SF42">
    <property type="entry name" value="ALIPHATIC SULFONATES-BINDING PROTEIN-RELATED"/>
    <property type="match status" value="1"/>
</dbReference>
<evidence type="ECO:0000256" key="4">
    <source>
        <dbReference type="ARBA" id="ARBA00022729"/>
    </source>
</evidence>
<dbReference type="InterPro" id="IPR015168">
    <property type="entry name" value="SsuA/THI5"/>
</dbReference>
<name>A0A150Q8P1_SORCE</name>
<dbReference type="CDD" id="cd13557">
    <property type="entry name" value="PBP2_SsuA"/>
    <property type="match status" value="1"/>
</dbReference>
<reference evidence="8 9" key="1">
    <citation type="submission" date="2014-02" db="EMBL/GenBank/DDBJ databases">
        <title>The small core and large imbalanced accessory genome model reveals a collaborative survival strategy of Sorangium cellulosum strains in nature.</title>
        <authorList>
            <person name="Han K."/>
            <person name="Peng R."/>
            <person name="Blom J."/>
            <person name="Li Y.-Z."/>
        </authorList>
    </citation>
    <scope>NUCLEOTIDE SEQUENCE [LARGE SCALE GENOMIC DNA]</scope>
    <source>
        <strain evidence="8 9">So0008-312</strain>
    </source>
</reference>
<protein>
    <recommendedName>
        <fullName evidence="6">Putative aliphatic sulfonates-binding protein</fullName>
    </recommendedName>
</protein>
<dbReference type="GO" id="GO:0042626">
    <property type="term" value="F:ATPase-coupled transmembrane transporter activity"/>
    <property type="evidence" value="ECO:0007669"/>
    <property type="project" value="InterPro"/>
</dbReference>
<dbReference type="EMBL" id="JEMA01000936">
    <property type="protein sequence ID" value="KYF64136.1"/>
    <property type="molecule type" value="Genomic_DNA"/>
</dbReference>
<evidence type="ECO:0000256" key="5">
    <source>
        <dbReference type="ARBA" id="ARBA00055538"/>
    </source>
</evidence>
<dbReference type="PANTHER" id="PTHR30024">
    <property type="entry name" value="ALIPHATIC SULFONATES-BINDING PROTEIN-RELATED"/>
    <property type="match status" value="1"/>
</dbReference>
<dbReference type="InterPro" id="IPR010067">
    <property type="entry name" value="ABC_SsuA_sub-bd"/>
</dbReference>
<dbReference type="NCBIfam" id="TIGR01728">
    <property type="entry name" value="SsuA_fam"/>
    <property type="match status" value="1"/>
</dbReference>
<dbReference type="Proteomes" id="UP000075260">
    <property type="component" value="Unassembled WGS sequence"/>
</dbReference>
<dbReference type="Pfam" id="PF09084">
    <property type="entry name" value="NMT1"/>
    <property type="match status" value="1"/>
</dbReference>
<organism evidence="8 9">
    <name type="scientific">Sorangium cellulosum</name>
    <name type="common">Polyangium cellulosum</name>
    <dbReference type="NCBI Taxonomy" id="56"/>
    <lineage>
        <taxon>Bacteria</taxon>
        <taxon>Pseudomonadati</taxon>
        <taxon>Myxococcota</taxon>
        <taxon>Polyangia</taxon>
        <taxon>Polyangiales</taxon>
        <taxon>Polyangiaceae</taxon>
        <taxon>Sorangium</taxon>
    </lineage>
</organism>
<dbReference type="SMART" id="SM00062">
    <property type="entry name" value="PBPb"/>
    <property type="match status" value="1"/>
</dbReference>
<evidence type="ECO:0000259" key="7">
    <source>
        <dbReference type="SMART" id="SM00062"/>
    </source>
</evidence>